<reference evidence="3" key="1">
    <citation type="submission" date="2024-06" db="EMBL/GenBank/DDBJ databases">
        <title>Multi-omics analyses provide insights into the biosynthesis of the anticancer antibiotic pleurotin in Hohenbuehelia grisea.</title>
        <authorList>
            <person name="Weaver J.A."/>
            <person name="Alberti F."/>
        </authorList>
    </citation>
    <scope>NUCLEOTIDE SEQUENCE [LARGE SCALE GENOMIC DNA]</scope>
    <source>
        <strain evidence="3">T-177</strain>
    </source>
</reference>
<accession>A0ABR3JT54</accession>
<dbReference type="SUPFAM" id="SSF82171">
    <property type="entry name" value="DPP6 N-terminal domain-like"/>
    <property type="match status" value="1"/>
</dbReference>
<sequence length="303" mass="33515">MFKVKTSSTLRPLWGPIGLPGGICRSFRFLKDDQAILFIAEAGEMRIVNATTGGLVWKGNLASAIGNVVFSADMSKILVNNLNSGAFDVYDYPQENPLRTLIIPSTRPRLKQGLFAEDGDSVAICGSDHSTVYVFNANTGARHQALLQDSSKVLVQSLAYFKGQNDHLLASGSARAICIWQKSQGRDPFPDPEENIPPLSPARRGYHLSVQELLLFLILIFVSHQQLYRFYIETKASAFTVYNSLLNKEDLALKAPSSPPHRGTPHDDAEPVTVTLSEVTRQRQEPLRRGPKSTVRGPSYEDF</sequence>
<organism evidence="2 3">
    <name type="scientific">Hohenbuehelia grisea</name>
    <dbReference type="NCBI Taxonomy" id="104357"/>
    <lineage>
        <taxon>Eukaryota</taxon>
        <taxon>Fungi</taxon>
        <taxon>Dikarya</taxon>
        <taxon>Basidiomycota</taxon>
        <taxon>Agaricomycotina</taxon>
        <taxon>Agaricomycetes</taxon>
        <taxon>Agaricomycetidae</taxon>
        <taxon>Agaricales</taxon>
        <taxon>Pleurotineae</taxon>
        <taxon>Pleurotaceae</taxon>
        <taxon>Hohenbuehelia</taxon>
    </lineage>
</organism>
<gene>
    <name evidence="2" type="ORF">HGRIS_000700</name>
</gene>
<name>A0ABR3JT54_9AGAR</name>
<dbReference type="Gene3D" id="2.130.10.10">
    <property type="entry name" value="YVTN repeat-like/Quinoprotein amine dehydrogenase"/>
    <property type="match status" value="1"/>
</dbReference>
<feature type="region of interest" description="Disordered" evidence="1">
    <location>
        <begin position="253"/>
        <end position="303"/>
    </location>
</feature>
<dbReference type="Proteomes" id="UP001556367">
    <property type="component" value="Unassembled WGS sequence"/>
</dbReference>
<keyword evidence="3" id="KW-1185">Reference proteome</keyword>
<evidence type="ECO:0000313" key="3">
    <source>
        <dbReference type="Proteomes" id="UP001556367"/>
    </source>
</evidence>
<protein>
    <submittedName>
        <fullName evidence="2">Uncharacterized protein</fullName>
    </submittedName>
</protein>
<evidence type="ECO:0000313" key="2">
    <source>
        <dbReference type="EMBL" id="KAL0958560.1"/>
    </source>
</evidence>
<dbReference type="InterPro" id="IPR015943">
    <property type="entry name" value="WD40/YVTN_repeat-like_dom_sf"/>
</dbReference>
<comment type="caution">
    <text evidence="2">The sequence shown here is derived from an EMBL/GenBank/DDBJ whole genome shotgun (WGS) entry which is preliminary data.</text>
</comment>
<evidence type="ECO:0000256" key="1">
    <source>
        <dbReference type="SAM" id="MobiDB-lite"/>
    </source>
</evidence>
<proteinExistence type="predicted"/>
<dbReference type="EMBL" id="JASNQZ010000004">
    <property type="protein sequence ID" value="KAL0958560.1"/>
    <property type="molecule type" value="Genomic_DNA"/>
</dbReference>